<dbReference type="Gene3D" id="2.40.50.140">
    <property type="entry name" value="Nucleic acid-binding proteins"/>
    <property type="match status" value="1"/>
</dbReference>
<dbReference type="InterPro" id="IPR012340">
    <property type="entry name" value="NA-bd_OB-fold"/>
</dbReference>
<comment type="caution">
    <text evidence="1">The sequence shown here is derived from an EMBL/GenBank/DDBJ whole genome shotgun (WGS) entry which is preliminary data.</text>
</comment>
<accession>A0ABQ7ZHA0</accession>
<evidence type="ECO:0000313" key="2">
    <source>
        <dbReference type="Proteomes" id="UP000824890"/>
    </source>
</evidence>
<organism evidence="1 2">
    <name type="scientific">Brassica napus</name>
    <name type="common">Rape</name>
    <dbReference type="NCBI Taxonomy" id="3708"/>
    <lineage>
        <taxon>Eukaryota</taxon>
        <taxon>Viridiplantae</taxon>
        <taxon>Streptophyta</taxon>
        <taxon>Embryophyta</taxon>
        <taxon>Tracheophyta</taxon>
        <taxon>Spermatophyta</taxon>
        <taxon>Magnoliopsida</taxon>
        <taxon>eudicotyledons</taxon>
        <taxon>Gunneridae</taxon>
        <taxon>Pentapetalae</taxon>
        <taxon>rosids</taxon>
        <taxon>malvids</taxon>
        <taxon>Brassicales</taxon>
        <taxon>Brassicaceae</taxon>
        <taxon>Brassiceae</taxon>
        <taxon>Brassica</taxon>
    </lineage>
</organism>
<protein>
    <submittedName>
        <fullName evidence="1">Uncharacterized protein</fullName>
    </submittedName>
</protein>
<name>A0ABQ7ZHA0_BRANA</name>
<evidence type="ECO:0000313" key="1">
    <source>
        <dbReference type="EMBL" id="KAH0879426.1"/>
    </source>
</evidence>
<sequence length="95" mass="10676">MQMSISDVSECVVFVDFNGSVTKMKNVTAAEVSQLMNVICKQNPGAKDSDERSLPQCLKDLVGRTYAFQLKLSAFNFTSREHIFDHDECPPQPNF</sequence>
<keyword evidence="2" id="KW-1185">Reference proteome</keyword>
<dbReference type="Proteomes" id="UP000824890">
    <property type="component" value="Unassembled WGS sequence"/>
</dbReference>
<dbReference type="EMBL" id="JAGKQM010000015">
    <property type="protein sequence ID" value="KAH0879426.1"/>
    <property type="molecule type" value="Genomic_DNA"/>
</dbReference>
<proteinExistence type="predicted"/>
<gene>
    <name evidence="1" type="ORF">HID58_066820</name>
</gene>
<reference evidence="1 2" key="1">
    <citation type="submission" date="2021-05" db="EMBL/GenBank/DDBJ databases">
        <title>Genome Assembly of Synthetic Allotetraploid Brassica napus Reveals Homoeologous Exchanges between Subgenomes.</title>
        <authorList>
            <person name="Davis J.T."/>
        </authorList>
    </citation>
    <scope>NUCLEOTIDE SEQUENCE [LARGE SCALE GENOMIC DNA]</scope>
    <source>
        <strain evidence="2">cv. Da-Ae</strain>
        <tissue evidence="1">Seedling</tissue>
    </source>
</reference>